<gene>
    <name evidence="2" type="ORF">GCM10010201_20930</name>
</gene>
<sequence>MPANWLAWNIRAPGAGTTAYAQLWRSDSTSDAPDTWLSGATTIYPRPGCIALDICRHTRTDPLTAVGPLGASATTKRRHSHSADLRASSHAGRAST</sequence>
<evidence type="ECO:0000313" key="2">
    <source>
        <dbReference type="EMBL" id="GAA2522636.1"/>
    </source>
</evidence>
<keyword evidence="3" id="KW-1185">Reference proteome</keyword>
<reference evidence="3" key="1">
    <citation type="journal article" date="2019" name="Int. J. Syst. Evol. Microbiol.">
        <title>The Global Catalogue of Microorganisms (GCM) 10K type strain sequencing project: providing services to taxonomists for standard genome sequencing and annotation.</title>
        <authorList>
            <consortium name="The Broad Institute Genomics Platform"/>
            <consortium name="The Broad Institute Genome Sequencing Center for Infectious Disease"/>
            <person name="Wu L."/>
            <person name="Ma J."/>
        </authorList>
    </citation>
    <scope>NUCLEOTIDE SEQUENCE [LARGE SCALE GENOMIC DNA]</scope>
    <source>
        <strain evidence="3">JCM 3367</strain>
    </source>
</reference>
<evidence type="ECO:0000256" key="1">
    <source>
        <dbReference type="SAM" id="MobiDB-lite"/>
    </source>
</evidence>
<comment type="caution">
    <text evidence="2">The sequence shown here is derived from an EMBL/GenBank/DDBJ whole genome shotgun (WGS) entry which is preliminary data.</text>
</comment>
<organism evidence="2 3">
    <name type="scientific">Pilimelia columellifera subsp. columellifera</name>
    <dbReference type="NCBI Taxonomy" id="706583"/>
    <lineage>
        <taxon>Bacteria</taxon>
        <taxon>Bacillati</taxon>
        <taxon>Actinomycetota</taxon>
        <taxon>Actinomycetes</taxon>
        <taxon>Micromonosporales</taxon>
        <taxon>Micromonosporaceae</taxon>
        <taxon>Pilimelia</taxon>
    </lineage>
</organism>
<dbReference type="Proteomes" id="UP001499978">
    <property type="component" value="Unassembled WGS sequence"/>
</dbReference>
<feature type="region of interest" description="Disordered" evidence="1">
    <location>
        <begin position="65"/>
        <end position="96"/>
    </location>
</feature>
<accession>A0ABP6AT00</accession>
<protein>
    <submittedName>
        <fullName evidence="2">Uncharacterized protein</fullName>
    </submittedName>
</protein>
<evidence type="ECO:0000313" key="3">
    <source>
        <dbReference type="Proteomes" id="UP001499978"/>
    </source>
</evidence>
<name>A0ABP6AT00_9ACTN</name>
<proteinExistence type="predicted"/>
<dbReference type="EMBL" id="BAAARY010000008">
    <property type="protein sequence ID" value="GAA2522636.1"/>
    <property type="molecule type" value="Genomic_DNA"/>
</dbReference>